<organism evidence="1 2">
    <name type="scientific">Dorea acetigenes</name>
    <dbReference type="NCBI Taxonomy" id="2981787"/>
    <lineage>
        <taxon>Bacteria</taxon>
        <taxon>Bacillati</taxon>
        <taxon>Bacillota</taxon>
        <taxon>Clostridia</taxon>
        <taxon>Lachnospirales</taxon>
        <taxon>Lachnospiraceae</taxon>
        <taxon>Dorea</taxon>
    </lineage>
</organism>
<proteinExistence type="predicted"/>
<sequence>MTTKKSLKDLNLLDRFLFAEAMEDPVIVQYMLEIILGKEITLKYPPQTEREKRTSPLKRFVKLDVWAWDREDVLYDAEVQKEDTKNFPKRSRLYQALIDAKLLKPGETDFNKMNTVFIIMIMPFDLFGEGLYQYTFEMRCKEREGIALGDKAVRIFLNTHGTNDGEVDPELIELLHYMENTTEEVSSRCKSEKIKEMQRRIEEIKSSEEVGVRYMQAWEEKALERQKGREEGKKEGELAGKLETVLEFCRELGVSKEDTIIKIREKCNLSEEDARKYVEERWE</sequence>
<comment type="caution">
    <text evidence="1">The sequence shown here is derived from an EMBL/GenBank/DDBJ whole genome shotgun (WGS) entry which is preliminary data.</text>
</comment>
<dbReference type="Proteomes" id="UP001652431">
    <property type="component" value="Unassembled WGS sequence"/>
</dbReference>
<protein>
    <submittedName>
        <fullName evidence="1">Rpn family recombination-promoting nuclease/putative transposase</fullName>
    </submittedName>
</protein>
<dbReference type="RefSeq" id="WP_158371782.1">
    <property type="nucleotide sequence ID" value="NZ_JAOQJU010000032.1"/>
</dbReference>
<keyword evidence="2" id="KW-1185">Reference proteome</keyword>
<gene>
    <name evidence="1" type="ORF">OCV99_15905</name>
</gene>
<accession>A0ABT2RRF9</accession>
<dbReference type="NCBIfam" id="TIGR01784">
    <property type="entry name" value="T_den_put_tspse"/>
    <property type="match status" value="1"/>
</dbReference>
<dbReference type="InterPro" id="IPR010106">
    <property type="entry name" value="RpnA"/>
</dbReference>
<dbReference type="Pfam" id="PF12784">
    <property type="entry name" value="PDDEXK_2"/>
    <property type="match status" value="1"/>
</dbReference>
<evidence type="ECO:0000313" key="1">
    <source>
        <dbReference type="EMBL" id="MCU6687987.1"/>
    </source>
</evidence>
<reference evidence="1 2" key="1">
    <citation type="journal article" date="2021" name="ISME Commun">
        <title>Automated analysis of genomic sequences facilitates high-throughput and comprehensive description of bacteria.</title>
        <authorList>
            <person name="Hitch T.C.A."/>
        </authorList>
    </citation>
    <scope>NUCLEOTIDE SEQUENCE [LARGE SCALE GENOMIC DNA]</scope>
    <source>
        <strain evidence="1 2">Sanger_03</strain>
    </source>
</reference>
<name>A0ABT2RRF9_9FIRM</name>
<dbReference type="EMBL" id="JAOQJU010000032">
    <property type="protein sequence ID" value="MCU6687987.1"/>
    <property type="molecule type" value="Genomic_DNA"/>
</dbReference>
<evidence type="ECO:0000313" key="2">
    <source>
        <dbReference type="Proteomes" id="UP001652431"/>
    </source>
</evidence>